<evidence type="ECO:0000313" key="2">
    <source>
        <dbReference type="Proteomes" id="UP001642360"/>
    </source>
</evidence>
<organism evidence="1 2">
    <name type="scientific">Ilex paraguariensis</name>
    <name type="common">yerba mate</name>
    <dbReference type="NCBI Taxonomy" id="185542"/>
    <lineage>
        <taxon>Eukaryota</taxon>
        <taxon>Viridiplantae</taxon>
        <taxon>Streptophyta</taxon>
        <taxon>Embryophyta</taxon>
        <taxon>Tracheophyta</taxon>
        <taxon>Spermatophyta</taxon>
        <taxon>Magnoliopsida</taxon>
        <taxon>eudicotyledons</taxon>
        <taxon>Gunneridae</taxon>
        <taxon>Pentapetalae</taxon>
        <taxon>asterids</taxon>
        <taxon>campanulids</taxon>
        <taxon>Aquifoliales</taxon>
        <taxon>Aquifoliaceae</taxon>
        <taxon>Ilex</taxon>
    </lineage>
</organism>
<sequence length="58" mass="6634">MVGYEEGKEKVSMVEMMKDKGPVWDEIVRESKLVPTKMEEVGAWWLADIAFASLSFHS</sequence>
<keyword evidence="2" id="KW-1185">Reference proteome</keyword>
<proteinExistence type="predicted"/>
<gene>
    <name evidence="1" type="ORF">ILEXP_LOCUS23612</name>
</gene>
<dbReference type="PANTHER" id="PTHR32487">
    <property type="entry name" value="3-OXO-DELTA(4,5)-STEROID 5-BETA-REDUCTASE"/>
    <property type="match status" value="1"/>
</dbReference>
<dbReference type="Proteomes" id="UP001642360">
    <property type="component" value="Unassembled WGS sequence"/>
</dbReference>
<name>A0ABC8SDG0_9AQUA</name>
<feature type="non-terminal residue" evidence="1">
    <location>
        <position position="1"/>
    </location>
</feature>
<dbReference type="Gene3D" id="3.40.50.720">
    <property type="entry name" value="NAD(P)-binding Rossmann-like Domain"/>
    <property type="match status" value="1"/>
</dbReference>
<dbReference type="AlphaFoldDB" id="A0ABC8SDG0"/>
<dbReference type="EMBL" id="CAUOFW020002654">
    <property type="protein sequence ID" value="CAK9155224.1"/>
    <property type="molecule type" value="Genomic_DNA"/>
</dbReference>
<accession>A0ABC8SDG0</accession>
<protein>
    <submittedName>
        <fullName evidence="1">Uncharacterized protein</fullName>
    </submittedName>
</protein>
<dbReference type="PANTHER" id="PTHR32487:SF0">
    <property type="entry name" value="3-OXO-DELTA(4,5)-STEROID 5-BETA-REDUCTASE"/>
    <property type="match status" value="1"/>
</dbReference>
<evidence type="ECO:0000313" key="1">
    <source>
        <dbReference type="EMBL" id="CAK9155224.1"/>
    </source>
</evidence>
<comment type="caution">
    <text evidence="1">The sequence shown here is derived from an EMBL/GenBank/DDBJ whole genome shotgun (WGS) entry which is preliminary data.</text>
</comment>
<reference evidence="1 2" key="1">
    <citation type="submission" date="2024-02" db="EMBL/GenBank/DDBJ databases">
        <authorList>
            <person name="Vignale AGUSTIN F."/>
            <person name="Sosa J E."/>
            <person name="Modenutti C."/>
        </authorList>
    </citation>
    <scope>NUCLEOTIDE SEQUENCE [LARGE SCALE GENOMIC DNA]</scope>
</reference>